<reference evidence="2 3" key="1">
    <citation type="submission" date="2019-10" db="EMBL/GenBank/DDBJ databases">
        <authorList>
            <person name="Palmer J.M."/>
        </authorList>
    </citation>
    <scope>NUCLEOTIDE SEQUENCE [LARGE SCALE GENOMIC DNA]</scope>
    <source>
        <strain evidence="2 3">TWF506</strain>
    </source>
</reference>
<name>A0AAN8N8Y7_9PEZI</name>
<evidence type="ECO:0000256" key="1">
    <source>
        <dbReference type="SAM" id="MobiDB-lite"/>
    </source>
</evidence>
<proteinExistence type="predicted"/>
<comment type="caution">
    <text evidence="2">The sequence shown here is derived from an EMBL/GenBank/DDBJ whole genome shotgun (WGS) entry which is preliminary data.</text>
</comment>
<accession>A0AAN8N8Y7</accession>
<feature type="region of interest" description="Disordered" evidence="1">
    <location>
        <begin position="1"/>
        <end position="43"/>
    </location>
</feature>
<evidence type="ECO:0000313" key="2">
    <source>
        <dbReference type="EMBL" id="KAK6513761.1"/>
    </source>
</evidence>
<dbReference type="AlphaFoldDB" id="A0AAN8N8Y7"/>
<keyword evidence="3" id="KW-1185">Reference proteome</keyword>
<protein>
    <submittedName>
        <fullName evidence="2">Uncharacterized protein</fullName>
    </submittedName>
</protein>
<evidence type="ECO:0000313" key="3">
    <source>
        <dbReference type="Proteomes" id="UP001307849"/>
    </source>
</evidence>
<organism evidence="2 3">
    <name type="scientific">Arthrobotrys conoides</name>
    <dbReference type="NCBI Taxonomy" id="74498"/>
    <lineage>
        <taxon>Eukaryota</taxon>
        <taxon>Fungi</taxon>
        <taxon>Dikarya</taxon>
        <taxon>Ascomycota</taxon>
        <taxon>Pezizomycotina</taxon>
        <taxon>Orbiliomycetes</taxon>
        <taxon>Orbiliales</taxon>
        <taxon>Orbiliaceae</taxon>
        <taxon>Arthrobotrys</taxon>
    </lineage>
</organism>
<dbReference type="Proteomes" id="UP001307849">
    <property type="component" value="Unassembled WGS sequence"/>
</dbReference>
<sequence length="113" mass="12874">MKGRTKKIKEQKNLKKTGQRLGPRLVSKKHTQSRDRDQPRPYKRLGFEKPIWVYLSKAQAAAGPKETHSNIWGQLQPLKKEGVETPYGSAYQKPRAAVSLVEEPNKHENNCGP</sequence>
<gene>
    <name evidence="2" type="ORF">TWF506_008197</name>
</gene>
<dbReference type="EMBL" id="JAVHJM010000005">
    <property type="protein sequence ID" value="KAK6513761.1"/>
    <property type="molecule type" value="Genomic_DNA"/>
</dbReference>